<proteinExistence type="predicted"/>
<evidence type="ECO:0000313" key="1">
    <source>
        <dbReference type="EMBL" id="TFD72884.1"/>
    </source>
</evidence>
<dbReference type="AlphaFoldDB" id="A0A4R9AYB0"/>
<dbReference type="EMBL" id="SOHL01000007">
    <property type="protein sequence ID" value="TFD72884.1"/>
    <property type="molecule type" value="Genomic_DNA"/>
</dbReference>
<evidence type="ECO:0000313" key="2">
    <source>
        <dbReference type="Proteomes" id="UP000297983"/>
    </source>
</evidence>
<dbReference type="GO" id="GO:0019301">
    <property type="term" value="P:rhamnose catabolic process"/>
    <property type="evidence" value="ECO:0007669"/>
    <property type="project" value="TreeGrafter"/>
</dbReference>
<dbReference type="Gene3D" id="3.30.70.100">
    <property type="match status" value="1"/>
</dbReference>
<dbReference type="PANTHER" id="PTHR34389:SF2">
    <property type="entry name" value="L-RHAMNOSE MUTAROTASE"/>
    <property type="match status" value="1"/>
</dbReference>
<comment type="caution">
    <text evidence="1">The sequence shown here is derived from an EMBL/GenBank/DDBJ whole genome shotgun (WGS) entry which is preliminary data.</text>
</comment>
<dbReference type="Proteomes" id="UP000297983">
    <property type="component" value="Unassembled WGS sequence"/>
</dbReference>
<sequence>MTNTAARRVCFALQVKPERIDEYRERHAAVWPEMLRALKATGWNNYSLFLRQDGLLIGYFETADLASAQAGMAATAVNARWQAEMGEFFVALDGSPDTGFLQLTEAFHLEDQLAALTTTATERSTS</sequence>
<dbReference type="GO" id="GO:0016857">
    <property type="term" value="F:racemase and epimerase activity, acting on carbohydrates and derivatives"/>
    <property type="evidence" value="ECO:0007669"/>
    <property type="project" value="InterPro"/>
</dbReference>
<reference evidence="1 2" key="1">
    <citation type="submission" date="2019-03" db="EMBL/GenBank/DDBJ databases">
        <title>Genomics of glacier-inhabiting Cryobacterium strains.</title>
        <authorList>
            <person name="Liu Q."/>
            <person name="Xin Y.-H."/>
        </authorList>
    </citation>
    <scope>NUCLEOTIDE SEQUENCE [LARGE SCALE GENOMIC DNA]</scope>
    <source>
        <strain evidence="1 2">Hz16</strain>
    </source>
</reference>
<dbReference type="InterPro" id="IPR011008">
    <property type="entry name" value="Dimeric_a/b-barrel"/>
</dbReference>
<gene>
    <name evidence="1" type="ORF">E3T50_04020</name>
</gene>
<dbReference type="PANTHER" id="PTHR34389">
    <property type="entry name" value="L-RHAMNOSE MUTAROTASE"/>
    <property type="match status" value="1"/>
</dbReference>
<dbReference type="Pfam" id="PF05336">
    <property type="entry name" value="rhaM"/>
    <property type="match status" value="1"/>
</dbReference>
<dbReference type="InterPro" id="IPR008000">
    <property type="entry name" value="Rham/fucose_mutarotase"/>
</dbReference>
<name>A0A4R9AYB0_9MICO</name>
<accession>A0A4R9AYB0</accession>
<protein>
    <submittedName>
        <fullName evidence="1">L-rhamnose mutarotase</fullName>
    </submittedName>
</protein>
<organism evidence="1 2">
    <name type="scientific">Cryobacterium gelidum</name>
    <dbReference type="NCBI Taxonomy" id="1259164"/>
    <lineage>
        <taxon>Bacteria</taxon>
        <taxon>Bacillati</taxon>
        <taxon>Actinomycetota</taxon>
        <taxon>Actinomycetes</taxon>
        <taxon>Micrococcales</taxon>
        <taxon>Microbacteriaceae</taxon>
        <taxon>Cryobacterium</taxon>
    </lineage>
</organism>
<dbReference type="SUPFAM" id="SSF54909">
    <property type="entry name" value="Dimeric alpha+beta barrel"/>
    <property type="match status" value="1"/>
</dbReference>
<dbReference type="RefSeq" id="WP_134550705.1">
    <property type="nucleotide sequence ID" value="NZ_SOHL01000007.1"/>
</dbReference>
<keyword evidence="2" id="KW-1185">Reference proteome</keyword>